<evidence type="ECO:0000313" key="1">
    <source>
        <dbReference type="EMBL" id="CAG8842715.1"/>
    </source>
</evidence>
<dbReference type="EMBL" id="CAJVQC010135331">
    <property type="protein sequence ID" value="CAG8842715.1"/>
    <property type="molecule type" value="Genomic_DNA"/>
</dbReference>
<feature type="non-terminal residue" evidence="1">
    <location>
        <position position="1"/>
    </location>
</feature>
<dbReference type="Proteomes" id="UP000789920">
    <property type="component" value="Unassembled WGS sequence"/>
</dbReference>
<accession>A0ACA9SKQ8</accession>
<comment type="caution">
    <text evidence="1">The sequence shown here is derived from an EMBL/GenBank/DDBJ whole genome shotgun (WGS) entry which is preliminary data.</text>
</comment>
<name>A0ACA9SKQ8_9GLOM</name>
<reference evidence="1" key="1">
    <citation type="submission" date="2021-06" db="EMBL/GenBank/DDBJ databases">
        <authorList>
            <person name="Kallberg Y."/>
            <person name="Tangrot J."/>
            <person name="Rosling A."/>
        </authorList>
    </citation>
    <scope>NUCLEOTIDE SEQUENCE</scope>
    <source>
        <strain evidence="1">MA461A</strain>
    </source>
</reference>
<protein>
    <submittedName>
        <fullName evidence="1">32646_t:CDS:1</fullName>
    </submittedName>
</protein>
<organism evidence="1 2">
    <name type="scientific">Racocetra persica</name>
    <dbReference type="NCBI Taxonomy" id="160502"/>
    <lineage>
        <taxon>Eukaryota</taxon>
        <taxon>Fungi</taxon>
        <taxon>Fungi incertae sedis</taxon>
        <taxon>Mucoromycota</taxon>
        <taxon>Glomeromycotina</taxon>
        <taxon>Glomeromycetes</taxon>
        <taxon>Diversisporales</taxon>
        <taxon>Gigasporaceae</taxon>
        <taxon>Racocetra</taxon>
    </lineage>
</organism>
<proteinExistence type="predicted"/>
<gene>
    <name evidence="1" type="ORF">RPERSI_LOCUS32444</name>
</gene>
<sequence length="143" mass="16911">IQDEMTKLNVDSMDYHNKIKELNSRQGKVINDLYREEGVEKLCTDILEYCFYDLWAVLLSIIKMQKLVMYRLDAMIYNCEYAQPFCGGKTSMLNCLIAKEYNKNHNDKPVSYGIKDKKKFQDAEVIDPETRYYMDPIYVLDFA</sequence>
<evidence type="ECO:0000313" key="2">
    <source>
        <dbReference type="Proteomes" id="UP000789920"/>
    </source>
</evidence>
<keyword evidence="2" id="KW-1185">Reference proteome</keyword>
<feature type="non-terminal residue" evidence="1">
    <location>
        <position position="143"/>
    </location>
</feature>